<dbReference type="InterPro" id="IPR050469">
    <property type="entry name" value="Diguanylate_Cyclase"/>
</dbReference>
<sequence length="343" mass="38161">MQIADSFAKAEEYAELAFATMKQRGIPATPQNYTLWYDYVSDKNPELKMAIDAILDQHGSFSSEICQQLFQKFYQIEGNHSDEIHQVGLKLQSTMKQVIEQIGVAGSDSENYGEKIASLATDIASEDNVASLKSFVEEIVLETAAITEKNKALQNQLQQSSQEISKLQQNLDRVKAESLTDALTQIGNRKLFDAKLMQEAGNASAEGTELCLLLMDIDHFKKFNDTYGHRIGDEVLKVVGKKLVEAVKGQDTPARYGGEEFACILPDTSLEDAADLADQIREKISKQVLKNKKTGQEFGRITLSIGVSRYVIGEALENLVQRADEALYRAKNQGRNKVIKEIS</sequence>
<dbReference type="NCBIfam" id="TIGR00254">
    <property type="entry name" value="GGDEF"/>
    <property type="match status" value="1"/>
</dbReference>
<dbReference type="SMART" id="SM00267">
    <property type="entry name" value="GGDEF"/>
    <property type="match status" value="1"/>
</dbReference>
<proteinExistence type="predicted"/>
<organism evidence="5 6">
    <name type="scientific">Kiloniella laminariae</name>
    <dbReference type="NCBI Taxonomy" id="454162"/>
    <lineage>
        <taxon>Bacteria</taxon>
        <taxon>Pseudomonadati</taxon>
        <taxon>Pseudomonadota</taxon>
        <taxon>Alphaproteobacteria</taxon>
        <taxon>Rhodospirillales</taxon>
        <taxon>Kiloniellaceae</taxon>
        <taxon>Kiloniella</taxon>
    </lineage>
</organism>
<evidence type="ECO:0000259" key="4">
    <source>
        <dbReference type="PROSITE" id="PS50887"/>
    </source>
</evidence>
<keyword evidence="6" id="KW-1185">Reference proteome</keyword>
<comment type="caution">
    <text evidence="5">The sequence shown here is derived from an EMBL/GenBank/DDBJ whole genome shotgun (WGS) entry which is preliminary data.</text>
</comment>
<accession>A0ABT4LH56</accession>
<dbReference type="EMBL" id="JAPWGY010000002">
    <property type="protein sequence ID" value="MCZ4280419.1"/>
    <property type="molecule type" value="Genomic_DNA"/>
</dbReference>
<dbReference type="SUPFAM" id="SSF55073">
    <property type="entry name" value="Nucleotide cyclase"/>
    <property type="match status" value="1"/>
</dbReference>
<dbReference type="InterPro" id="IPR043128">
    <property type="entry name" value="Rev_trsase/Diguanyl_cyclase"/>
</dbReference>
<dbReference type="Proteomes" id="UP001069802">
    <property type="component" value="Unassembled WGS sequence"/>
</dbReference>
<gene>
    <name evidence="5" type="ORF">O4H49_06500</name>
</gene>
<name>A0ABT4LH56_9PROT</name>
<dbReference type="PROSITE" id="PS50887">
    <property type="entry name" value="GGDEF"/>
    <property type="match status" value="1"/>
</dbReference>
<evidence type="ECO:0000313" key="5">
    <source>
        <dbReference type="EMBL" id="MCZ4280419.1"/>
    </source>
</evidence>
<keyword evidence="3" id="KW-0175">Coiled coil</keyword>
<dbReference type="EC" id="2.7.7.65" evidence="1"/>
<dbReference type="RefSeq" id="WP_269422621.1">
    <property type="nucleotide sequence ID" value="NZ_JAPWGY010000002.1"/>
</dbReference>
<comment type="catalytic activity">
    <reaction evidence="2">
        <text>2 GTP = 3',3'-c-di-GMP + 2 diphosphate</text>
        <dbReference type="Rhea" id="RHEA:24898"/>
        <dbReference type="ChEBI" id="CHEBI:33019"/>
        <dbReference type="ChEBI" id="CHEBI:37565"/>
        <dbReference type="ChEBI" id="CHEBI:58805"/>
        <dbReference type="EC" id="2.7.7.65"/>
    </reaction>
</comment>
<protein>
    <recommendedName>
        <fullName evidence="1">diguanylate cyclase</fullName>
        <ecNumber evidence="1">2.7.7.65</ecNumber>
    </recommendedName>
</protein>
<dbReference type="InterPro" id="IPR029787">
    <property type="entry name" value="Nucleotide_cyclase"/>
</dbReference>
<evidence type="ECO:0000256" key="2">
    <source>
        <dbReference type="ARBA" id="ARBA00034247"/>
    </source>
</evidence>
<dbReference type="Gene3D" id="3.30.70.270">
    <property type="match status" value="1"/>
</dbReference>
<dbReference type="InterPro" id="IPR000160">
    <property type="entry name" value="GGDEF_dom"/>
</dbReference>
<feature type="coiled-coil region" evidence="3">
    <location>
        <begin position="143"/>
        <end position="177"/>
    </location>
</feature>
<dbReference type="Pfam" id="PF00990">
    <property type="entry name" value="GGDEF"/>
    <property type="match status" value="1"/>
</dbReference>
<dbReference type="CDD" id="cd01949">
    <property type="entry name" value="GGDEF"/>
    <property type="match status" value="1"/>
</dbReference>
<evidence type="ECO:0000256" key="1">
    <source>
        <dbReference type="ARBA" id="ARBA00012528"/>
    </source>
</evidence>
<evidence type="ECO:0000256" key="3">
    <source>
        <dbReference type="SAM" id="Coils"/>
    </source>
</evidence>
<reference evidence="5" key="1">
    <citation type="submission" date="2022-12" db="EMBL/GenBank/DDBJ databases">
        <title>Bacterial isolates from different developmental stages of Nematostella vectensis.</title>
        <authorList>
            <person name="Fraune S."/>
        </authorList>
    </citation>
    <scope>NUCLEOTIDE SEQUENCE</scope>
    <source>
        <strain evidence="5">G21630-S1</strain>
    </source>
</reference>
<evidence type="ECO:0000313" key="6">
    <source>
        <dbReference type="Proteomes" id="UP001069802"/>
    </source>
</evidence>
<feature type="domain" description="GGDEF" evidence="4">
    <location>
        <begin position="208"/>
        <end position="343"/>
    </location>
</feature>
<dbReference type="PANTHER" id="PTHR45138:SF9">
    <property type="entry name" value="DIGUANYLATE CYCLASE DGCM-RELATED"/>
    <property type="match status" value="1"/>
</dbReference>
<dbReference type="PANTHER" id="PTHR45138">
    <property type="entry name" value="REGULATORY COMPONENTS OF SENSORY TRANSDUCTION SYSTEM"/>
    <property type="match status" value="1"/>
</dbReference>